<evidence type="ECO:0000256" key="1">
    <source>
        <dbReference type="SAM" id="SignalP"/>
    </source>
</evidence>
<gene>
    <name evidence="3" type="ORF">GS398_04845</name>
</gene>
<dbReference type="InterPro" id="IPR043781">
    <property type="entry name" value="DUF5723"/>
</dbReference>
<proteinExistence type="predicted"/>
<dbReference type="AlphaFoldDB" id="A0A7K1XUC6"/>
<reference evidence="3 4" key="1">
    <citation type="submission" date="2019-11" db="EMBL/GenBank/DDBJ databases">
        <title>Pedobacter sp. HMF7056 Genome sequencing and assembly.</title>
        <authorList>
            <person name="Kang H."/>
            <person name="Kim H."/>
            <person name="Joh K."/>
        </authorList>
    </citation>
    <scope>NUCLEOTIDE SEQUENCE [LARGE SCALE GENOMIC DNA]</scope>
    <source>
        <strain evidence="3 4">HMF7056</strain>
    </source>
</reference>
<protein>
    <recommendedName>
        <fullName evidence="2">DUF5723 domain-containing protein</fullName>
    </recommendedName>
</protein>
<dbReference type="EMBL" id="WVHS01000001">
    <property type="protein sequence ID" value="MXV14615.1"/>
    <property type="molecule type" value="Genomic_DNA"/>
</dbReference>
<feature type="domain" description="DUF5723" evidence="2">
    <location>
        <begin position="42"/>
        <end position="444"/>
    </location>
</feature>
<accession>A0A7K1XUC6</accession>
<comment type="caution">
    <text evidence="3">The sequence shown here is derived from an EMBL/GenBank/DDBJ whole genome shotgun (WGS) entry which is preliminary data.</text>
</comment>
<evidence type="ECO:0000259" key="2">
    <source>
        <dbReference type="Pfam" id="PF18990"/>
    </source>
</evidence>
<name>A0A7K1XUC6_9SPHI</name>
<keyword evidence="4" id="KW-1185">Reference proteome</keyword>
<dbReference type="Pfam" id="PF18990">
    <property type="entry name" value="DUF5723"/>
    <property type="match status" value="1"/>
</dbReference>
<sequence length="482" mass="51522">MKVTLSLVLLATICALQNAKAQDFPGLRTGNYSGVNGAFSNPANIAASPYRFDLNLFSAHVLAGNDQASFKMKDLTSSISGDSFSDQVFGKNAGAANGLANISLNLPSVMFNAGPKMSFALTSRARVLANINSLNGKLVNKITEDFENDPELPYTVASNDNMLVNISGWSEFGLTAAREVFNSAGKRLRAGITVKYLAGIANSYVNIGKLNGTINADNVLQDAYLNNTTGRLALGFSGVNFSDFEAGDLTKFNGSGVGADIGLVYEWKSTKGIADSADMKLGRNRPGYKFRLGISLLDAGKISFTRDVNRSGAYDIAINSPGERYYFSQLEDVDLDSYKSKFNSQPNAFTPVAGESEGKYSVSLPTTLQIDADYHVAKMLYINAGGQLALSSNSSTVYNGQYYNSFTLTPRIETSVFGLFLPVNFNALTETNIGVGVRMGPLTLGSGSLISALTGSSKQADIFLGLHIGILKNKYDKFAPGR</sequence>
<feature type="signal peptide" evidence="1">
    <location>
        <begin position="1"/>
        <end position="21"/>
    </location>
</feature>
<organism evidence="3 4">
    <name type="scientific">Hufsiella ginkgonis</name>
    <dbReference type="NCBI Taxonomy" id="2695274"/>
    <lineage>
        <taxon>Bacteria</taxon>
        <taxon>Pseudomonadati</taxon>
        <taxon>Bacteroidota</taxon>
        <taxon>Sphingobacteriia</taxon>
        <taxon>Sphingobacteriales</taxon>
        <taxon>Sphingobacteriaceae</taxon>
        <taxon>Hufsiella</taxon>
    </lineage>
</organism>
<evidence type="ECO:0000313" key="3">
    <source>
        <dbReference type="EMBL" id="MXV14615.1"/>
    </source>
</evidence>
<dbReference type="RefSeq" id="WP_160905575.1">
    <property type="nucleotide sequence ID" value="NZ_WVHS01000001.1"/>
</dbReference>
<evidence type="ECO:0000313" key="4">
    <source>
        <dbReference type="Proteomes" id="UP000451233"/>
    </source>
</evidence>
<keyword evidence="1" id="KW-0732">Signal</keyword>
<feature type="chain" id="PRO_5029610270" description="DUF5723 domain-containing protein" evidence="1">
    <location>
        <begin position="22"/>
        <end position="482"/>
    </location>
</feature>
<dbReference type="Proteomes" id="UP000451233">
    <property type="component" value="Unassembled WGS sequence"/>
</dbReference>